<gene>
    <name evidence="1" type="ORF">UFOVP60_28</name>
</gene>
<organism evidence="1">
    <name type="scientific">uncultured Caudovirales phage</name>
    <dbReference type="NCBI Taxonomy" id="2100421"/>
    <lineage>
        <taxon>Viruses</taxon>
        <taxon>Duplodnaviria</taxon>
        <taxon>Heunggongvirae</taxon>
        <taxon>Uroviricota</taxon>
        <taxon>Caudoviricetes</taxon>
        <taxon>Peduoviridae</taxon>
        <taxon>Maltschvirus</taxon>
        <taxon>Maltschvirus maltsch</taxon>
    </lineage>
</organism>
<accession>A0A6J5T9C8</accession>
<protein>
    <submittedName>
        <fullName evidence="1">Uncharacterized protein</fullName>
    </submittedName>
</protein>
<name>A0A6J5T9C8_9CAUD</name>
<proteinExistence type="predicted"/>
<dbReference type="EMBL" id="LR797821">
    <property type="protein sequence ID" value="CAB4241362.1"/>
    <property type="molecule type" value="Genomic_DNA"/>
</dbReference>
<evidence type="ECO:0000313" key="1">
    <source>
        <dbReference type="EMBL" id="CAB4241362.1"/>
    </source>
</evidence>
<reference evidence="1" key="1">
    <citation type="submission" date="2020-05" db="EMBL/GenBank/DDBJ databases">
        <authorList>
            <person name="Chiriac C."/>
            <person name="Salcher M."/>
            <person name="Ghai R."/>
            <person name="Kavagutti S V."/>
        </authorList>
    </citation>
    <scope>NUCLEOTIDE SEQUENCE</scope>
</reference>
<sequence length="39" mass="4776">MMEQFYIFLMDDGRRLLMEVDDQGPRSNVWGRLQWRATL</sequence>